<proteinExistence type="predicted"/>
<dbReference type="InterPro" id="IPR002698">
    <property type="entry name" value="FTHF_cligase"/>
</dbReference>
<gene>
    <name evidence="1" type="ORF">P154DRAFT_203649</name>
</gene>
<protein>
    <recommendedName>
        <fullName evidence="3">5-formyltetrahydrofolate cyclo-ligase</fullName>
    </recommendedName>
</protein>
<evidence type="ECO:0000313" key="2">
    <source>
        <dbReference type="Proteomes" id="UP000799779"/>
    </source>
</evidence>
<accession>A0A6A5WE36</accession>
<dbReference type="Proteomes" id="UP000799779">
    <property type="component" value="Unassembled WGS sequence"/>
</dbReference>
<reference evidence="1" key="1">
    <citation type="journal article" date="2020" name="Stud. Mycol.">
        <title>101 Dothideomycetes genomes: a test case for predicting lifestyles and emergence of pathogens.</title>
        <authorList>
            <person name="Haridas S."/>
            <person name="Albert R."/>
            <person name="Binder M."/>
            <person name="Bloem J."/>
            <person name="Labutti K."/>
            <person name="Salamov A."/>
            <person name="Andreopoulos B."/>
            <person name="Baker S."/>
            <person name="Barry K."/>
            <person name="Bills G."/>
            <person name="Bluhm B."/>
            <person name="Cannon C."/>
            <person name="Castanera R."/>
            <person name="Culley D."/>
            <person name="Daum C."/>
            <person name="Ezra D."/>
            <person name="Gonzalez J."/>
            <person name="Henrissat B."/>
            <person name="Kuo A."/>
            <person name="Liang C."/>
            <person name="Lipzen A."/>
            <person name="Lutzoni F."/>
            <person name="Magnuson J."/>
            <person name="Mondo S."/>
            <person name="Nolan M."/>
            <person name="Ohm R."/>
            <person name="Pangilinan J."/>
            <person name="Park H.-J."/>
            <person name="Ramirez L."/>
            <person name="Alfaro M."/>
            <person name="Sun H."/>
            <person name="Tritt A."/>
            <person name="Yoshinaga Y."/>
            <person name="Zwiers L.-H."/>
            <person name="Turgeon B."/>
            <person name="Goodwin S."/>
            <person name="Spatafora J."/>
            <person name="Crous P."/>
            <person name="Grigoriev I."/>
        </authorList>
    </citation>
    <scope>NUCLEOTIDE SEQUENCE</scope>
    <source>
        <strain evidence="1">CBS 123094</strain>
    </source>
</reference>
<dbReference type="EMBL" id="ML977590">
    <property type="protein sequence ID" value="KAF2000153.1"/>
    <property type="molecule type" value="Genomic_DNA"/>
</dbReference>
<dbReference type="PANTHER" id="PTHR13017">
    <property type="entry name" value="5-FORMYLTETRAHYDROFOLATE CYCLO-LIGASE-RELATED"/>
    <property type="match status" value="1"/>
</dbReference>
<dbReference type="OrthoDB" id="433414at2759"/>
<dbReference type="GO" id="GO:0005737">
    <property type="term" value="C:cytoplasm"/>
    <property type="evidence" value="ECO:0007669"/>
    <property type="project" value="TreeGrafter"/>
</dbReference>
<dbReference type="AlphaFoldDB" id="A0A6A5WE36"/>
<evidence type="ECO:0008006" key="3">
    <source>
        <dbReference type="Google" id="ProtNLM"/>
    </source>
</evidence>
<keyword evidence="2" id="KW-1185">Reference proteome</keyword>
<organism evidence="1 2">
    <name type="scientific">Amniculicola lignicola CBS 123094</name>
    <dbReference type="NCBI Taxonomy" id="1392246"/>
    <lineage>
        <taxon>Eukaryota</taxon>
        <taxon>Fungi</taxon>
        <taxon>Dikarya</taxon>
        <taxon>Ascomycota</taxon>
        <taxon>Pezizomycotina</taxon>
        <taxon>Dothideomycetes</taxon>
        <taxon>Pleosporomycetidae</taxon>
        <taxon>Pleosporales</taxon>
        <taxon>Amniculicolaceae</taxon>
        <taxon>Amniculicola</taxon>
    </lineage>
</organism>
<sequence length="309" mass="34485">MAQSSSADEKHLPAVYTRVFYELVHRAHAIPDSRFHFDFKQFVPDFHNSSAAVQRVTNLESYQCATTVFVAPHNSLEELRVRALKDGKKVLTTTHAMRRGFVLLDPERIDSGKIEFAGMLDFVEKAGVGKILTVAEIQDQNITVDVCITGSKVITGQGRQLDSLYSEESWTLFDLQWAILLDRKIVNVETPVVALVHDCQVVDEETEGLGTAQNEPWHVPFDFIATPTETIEMKDTRKPDSGVPWAAISDQTLGVVSPLPELKGIQMMEAIMKRGNVFQETSAPTPKPPTAEEMMGISIVERLMEGYKP</sequence>
<name>A0A6A5WE36_9PLEO</name>
<evidence type="ECO:0000313" key="1">
    <source>
        <dbReference type="EMBL" id="KAF2000153.1"/>
    </source>
</evidence>
<dbReference type="PANTHER" id="PTHR13017:SF0">
    <property type="entry name" value="METHENYLTETRAHYDROFOLATE SYNTHASE DOMAIN-CONTAINING PROTEIN"/>
    <property type="match status" value="1"/>
</dbReference>